<protein>
    <submittedName>
        <fullName evidence="2">Uncharacterized protein</fullName>
    </submittedName>
</protein>
<organism evidence="2 3">
    <name type="scientific">Prymnesium parvum</name>
    <name type="common">Toxic golden alga</name>
    <dbReference type="NCBI Taxonomy" id="97485"/>
    <lineage>
        <taxon>Eukaryota</taxon>
        <taxon>Haptista</taxon>
        <taxon>Haptophyta</taxon>
        <taxon>Prymnesiophyceae</taxon>
        <taxon>Prymnesiales</taxon>
        <taxon>Prymnesiaceae</taxon>
        <taxon>Prymnesium</taxon>
    </lineage>
</organism>
<feature type="compositionally biased region" description="Gly residues" evidence="1">
    <location>
        <begin position="92"/>
        <end position="106"/>
    </location>
</feature>
<dbReference type="Proteomes" id="UP001515480">
    <property type="component" value="Unassembled WGS sequence"/>
</dbReference>
<accession>A0AB34IH85</accession>
<reference evidence="2 3" key="1">
    <citation type="journal article" date="2024" name="Science">
        <title>Giant polyketide synthase enzymes in the biosynthesis of giant marine polyether toxins.</title>
        <authorList>
            <person name="Fallon T.R."/>
            <person name="Shende V.V."/>
            <person name="Wierzbicki I.H."/>
            <person name="Pendleton A.L."/>
            <person name="Watervoot N.F."/>
            <person name="Auber R.P."/>
            <person name="Gonzalez D.J."/>
            <person name="Wisecaver J.H."/>
            <person name="Moore B.S."/>
        </authorList>
    </citation>
    <scope>NUCLEOTIDE SEQUENCE [LARGE SCALE GENOMIC DNA]</scope>
    <source>
        <strain evidence="2 3">12B1</strain>
    </source>
</reference>
<name>A0AB34IH85_PRYPA</name>
<comment type="caution">
    <text evidence="2">The sequence shown here is derived from an EMBL/GenBank/DDBJ whole genome shotgun (WGS) entry which is preliminary data.</text>
</comment>
<proteinExistence type="predicted"/>
<sequence>MLLLGGDLGLGNDVLRPFLLDGSAPGERQRLSRVILGQFQRREHQLLVLARLKVVPQPRLVSLVRAPRGRFLSRRLGRRLDDQQAPAMATGRGSGEGEQAGRFGTG</sequence>
<gene>
    <name evidence="2" type="ORF">AB1Y20_013963</name>
</gene>
<keyword evidence="3" id="KW-1185">Reference proteome</keyword>
<feature type="region of interest" description="Disordered" evidence="1">
    <location>
        <begin position="76"/>
        <end position="106"/>
    </location>
</feature>
<evidence type="ECO:0000256" key="1">
    <source>
        <dbReference type="SAM" id="MobiDB-lite"/>
    </source>
</evidence>
<evidence type="ECO:0000313" key="2">
    <source>
        <dbReference type="EMBL" id="KAL1498650.1"/>
    </source>
</evidence>
<evidence type="ECO:0000313" key="3">
    <source>
        <dbReference type="Proteomes" id="UP001515480"/>
    </source>
</evidence>
<dbReference type="EMBL" id="JBGBPQ010000027">
    <property type="protein sequence ID" value="KAL1498650.1"/>
    <property type="molecule type" value="Genomic_DNA"/>
</dbReference>
<dbReference type="AlphaFoldDB" id="A0AB34IH85"/>